<feature type="compositionally biased region" description="Low complexity" evidence="1">
    <location>
        <begin position="101"/>
        <end position="112"/>
    </location>
</feature>
<feature type="non-terminal residue" evidence="2">
    <location>
        <position position="435"/>
    </location>
</feature>
<feature type="region of interest" description="Disordered" evidence="1">
    <location>
        <begin position="33"/>
        <end position="140"/>
    </location>
</feature>
<comment type="caution">
    <text evidence="2">The sequence shown here is derived from an EMBL/GenBank/DDBJ whole genome shotgun (WGS) entry which is preliminary data.</text>
</comment>
<name>A0ABQ7GYR4_DUNSA</name>
<proteinExistence type="predicted"/>
<feature type="compositionally biased region" description="Polar residues" evidence="1">
    <location>
        <begin position="113"/>
        <end position="125"/>
    </location>
</feature>
<dbReference type="EMBL" id="MU069534">
    <property type="protein sequence ID" value="KAF5839753.1"/>
    <property type="molecule type" value="Genomic_DNA"/>
</dbReference>
<organism evidence="2 3">
    <name type="scientific">Dunaliella salina</name>
    <name type="common">Green alga</name>
    <name type="synonym">Protococcus salinus</name>
    <dbReference type="NCBI Taxonomy" id="3046"/>
    <lineage>
        <taxon>Eukaryota</taxon>
        <taxon>Viridiplantae</taxon>
        <taxon>Chlorophyta</taxon>
        <taxon>core chlorophytes</taxon>
        <taxon>Chlorophyceae</taxon>
        <taxon>CS clade</taxon>
        <taxon>Chlamydomonadales</taxon>
        <taxon>Dunaliellaceae</taxon>
        <taxon>Dunaliella</taxon>
    </lineage>
</organism>
<feature type="region of interest" description="Disordered" evidence="1">
    <location>
        <begin position="1"/>
        <end position="20"/>
    </location>
</feature>
<gene>
    <name evidence="2" type="ORF">DUNSADRAFT_18755</name>
</gene>
<evidence type="ECO:0000256" key="1">
    <source>
        <dbReference type="SAM" id="MobiDB-lite"/>
    </source>
</evidence>
<dbReference type="Proteomes" id="UP000815325">
    <property type="component" value="Unassembled WGS sequence"/>
</dbReference>
<evidence type="ECO:0000313" key="2">
    <source>
        <dbReference type="EMBL" id="KAF5839753.1"/>
    </source>
</evidence>
<feature type="compositionally biased region" description="Basic and acidic residues" evidence="1">
    <location>
        <begin position="60"/>
        <end position="93"/>
    </location>
</feature>
<protein>
    <submittedName>
        <fullName evidence="2">Uncharacterized protein</fullName>
    </submittedName>
</protein>
<feature type="compositionally biased region" description="Basic and acidic residues" evidence="1">
    <location>
        <begin position="33"/>
        <end position="47"/>
    </location>
</feature>
<reference evidence="2" key="1">
    <citation type="submission" date="2017-08" db="EMBL/GenBank/DDBJ databases">
        <authorList>
            <person name="Polle J.E."/>
            <person name="Barry K."/>
            <person name="Cushman J."/>
            <person name="Schmutz J."/>
            <person name="Tran D."/>
            <person name="Hathwaick L.T."/>
            <person name="Yim W.C."/>
            <person name="Jenkins J."/>
            <person name="Mckie-Krisberg Z.M."/>
            <person name="Prochnik S."/>
            <person name="Lindquist E."/>
            <person name="Dockter R.B."/>
            <person name="Adam C."/>
            <person name="Molina H."/>
            <person name="Bunkerborg J."/>
            <person name="Jin E."/>
            <person name="Buchheim M."/>
            <person name="Magnuson J."/>
        </authorList>
    </citation>
    <scope>NUCLEOTIDE SEQUENCE</scope>
    <source>
        <strain evidence="2">CCAP 19/18</strain>
    </source>
</reference>
<accession>A0ABQ7GYR4</accession>
<sequence>MGAAESRTDSPLGSGEDPFANVKVAWSTPAEELAARQRENDSKEYAFKKSYKHKSPAQLRLEREEDAKAKRKEGGWRYKNERRAAPAEIRKNFLDPPSPKSTPHSPKAPSSPQGSRFSSAPSSPKGTRRVQSARPGMTLLSQIEGLGKDEARITREQKLEREKEDFMQRVSTFMAGNVAIRPQSPAGSKSSSPKLPIVPPVKGSVPAEHQEAWMQKVLANREELLDALRSRKDTDHLVEPKTEDDVREGVVRSLGSAFDVFTTFQRTINRTLAAGLNEELLQQLLLDDKGPGSRDQQSLQQGWRAVGAAVEGVLQVYINRSNSRFITNGDWVKPRVMDGHGTLAHVYSQGAETMVAQSMVALLYIDTGHLVKVGDEDDSLAAVLSTDLWQAIKRLLPTKVPSSQRLERVSLLGRHLLQAAITTESQHGKVALSKL</sequence>
<evidence type="ECO:0000313" key="3">
    <source>
        <dbReference type="Proteomes" id="UP000815325"/>
    </source>
</evidence>
<keyword evidence="3" id="KW-1185">Reference proteome</keyword>